<protein>
    <recommendedName>
        <fullName evidence="3">Glutamate--cysteine ligase</fullName>
    </recommendedName>
</protein>
<dbReference type="EMBL" id="MGJB01000011">
    <property type="protein sequence ID" value="OGM98653.1"/>
    <property type="molecule type" value="Genomic_DNA"/>
</dbReference>
<dbReference type="SUPFAM" id="SSF55931">
    <property type="entry name" value="Glutamine synthetase/guanido kinase"/>
    <property type="match status" value="1"/>
</dbReference>
<dbReference type="AlphaFoldDB" id="A0A1F8ECT2"/>
<proteinExistence type="predicted"/>
<dbReference type="GO" id="GO:0003824">
    <property type="term" value="F:catalytic activity"/>
    <property type="evidence" value="ECO:0007669"/>
    <property type="project" value="InterPro"/>
</dbReference>
<evidence type="ECO:0000313" key="2">
    <source>
        <dbReference type="Proteomes" id="UP000176893"/>
    </source>
</evidence>
<dbReference type="InterPro" id="IPR014746">
    <property type="entry name" value="Gln_synth/guanido_kin_cat_dom"/>
</dbReference>
<comment type="caution">
    <text evidence="1">The sequence shown here is derived from an EMBL/GenBank/DDBJ whole genome shotgun (WGS) entry which is preliminary data.</text>
</comment>
<sequence>MSNLEKLIRYLSDGIVSQPIGATIGVEVETSFVDEKGEPITVGKSQEVLRLMCDENGWKISKVKGELVAEIVDSFGNRILYELGRQNLEFAAAPSDRSGVYLLGDLLKELYKSAQKAAAFPVFKPVLETRDDLLIIPDQRDATWLELDGREALELLARISAVQFTISVPSPGSAIGCLNMLGENIGKFLRLYPQEEYWRRYINESKANYHALRYGGPLFFKDLKDYCEQLAKHDVVVGPKLVPFEEVENLDIPLFLRSIWWYFRLKRYGDNLCIEVRPLGRWDDRSITYYLWYIVLDTLKVVDWGYSEYSSCNCNHLPDPKRPESY</sequence>
<accession>A0A1F8ECT2</accession>
<organism evidence="1 2">
    <name type="scientific">Candidatus Yanofskybacteria bacterium RIFCSPHIGHO2_01_FULL_41_26</name>
    <dbReference type="NCBI Taxonomy" id="1802661"/>
    <lineage>
        <taxon>Bacteria</taxon>
        <taxon>Candidatus Yanofskyibacteriota</taxon>
    </lineage>
</organism>
<reference evidence="1 2" key="1">
    <citation type="journal article" date="2016" name="Nat. Commun.">
        <title>Thousands of microbial genomes shed light on interconnected biogeochemical processes in an aquifer system.</title>
        <authorList>
            <person name="Anantharaman K."/>
            <person name="Brown C.T."/>
            <person name="Hug L.A."/>
            <person name="Sharon I."/>
            <person name="Castelle C.J."/>
            <person name="Probst A.J."/>
            <person name="Thomas B.C."/>
            <person name="Singh A."/>
            <person name="Wilkins M.J."/>
            <person name="Karaoz U."/>
            <person name="Brodie E.L."/>
            <person name="Williams K.H."/>
            <person name="Hubbard S.S."/>
            <person name="Banfield J.F."/>
        </authorList>
    </citation>
    <scope>NUCLEOTIDE SEQUENCE [LARGE SCALE GENOMIC DNA]</scope>
</reference>
<dbReference type="Gene3D" id="3.30.590.20">
    <property type="match status" value="1"/>
</dbReference>
<dbReference type="Proteomes" id="UP000176893">
    <property type="component" value="Unassembled WGS sequence"/>
</dbReference>
<gene>
    <name evidence="1" type="ORF">A2649_00625</name>
</gene>
<evidence type="ECO:0008006" key="3">
    <source>
        <dbReference type="Google" id="ProtNLM"/>
    </source>
</evidence>
<evidence type="ECO:0000313" key="1">
    <source>
        <dbReference type="EMBL" id="OGM98653.1"/>
    </source>
</evidence>
<name>A0A1F8ECT2_9BACT</name>
<dbReference type="STRING" id="1802661.A2649_00625"/>